<accession>A0ABX5YN15</accession>
<reference evidence="1 2" key="1">
    <citation type="submission" date="2019-08" db="EMBL/GenBank/DDBJ databases">
        <title>Deep-cultivation of Planctomycetes and their phenomic and genomic characterization uncovers novel biology.</title>
        <authorList>
            <person name="Wiegand S."/>
            <person name="Jogler M."/>
            <person name="Boedeker C."/>
            <person name="Pinto D."/>
            <person name="Vollmers J."/>
            <person name="Rivas-Marin E."/>
            <person name="Kohn T."/>
            <person name="Peeters S.H."/>
            <person name="Heuer A."/>
            <person name="Rast P."/>
            <person name="Oberbeckmann S."/>
            <person name="Bunk B."/>
            <person name="Jeske O."/>
            <person name="Meyerdierks A."/>
            <person name="Storesund J.E."/>
            <person name="Kallscheuer N."/>
            <person name="Luecker S."/>
            <person name="Lage O.M."/>
            <person name="Pohl T."/>
            <person name="Merkel B.J."/>
            <person name="Hornburger P."/>
            <person name="Mueller R.-W."/>
            <person name="Bruemmer F."/>
            <person name="Labrenz M."/>
            <person name="Spormann A.M."/>
            <person name="Op den Camp H."/>
            <person name="Overmann J."/>
            <person name="Amann R."/>
            <person name="Jetten M.S.M."/>
            <person name="Mascher T."/>
            <person name="Medema M.H."/>
            <person name="Devos D.P."/>
            <person name="Kaster A.-K."/>
            <person name="Ovreas L."/>
            <person name="Rohde M."/>
            <person name="Galperin M.Y."/>
            <person name="Jogler C."/>
        </authorList>
    </citation>
    <scope>NUCLEOTIDE SEQUENCE [LARGE SCALE GENOMIC DNA]</scope>
    <source>
        <strain evidence="1 2">DSM 8797</strain>
    </source>
</reference>
<evidence type="ECO:0000313" key="1">
    <source>
        <dbReference type="EMBL" id="QEG16965.1"/>
    </source>
</evidence>
<proteinExistence type="predicted"/>
<dbReference type="Proteomes" id="UP000322887">
    <property type="component" value="Chromosome"/>
</dbReference>
<protein>
    <submittedName>
        <fullName evidence="1">Uncharacterized protein</fullName>
    </submittedName>
</protein>
<keyword evidence="2" id="KW-1185">Reference proteome</keyword>
<name>A0ABX5YN15_9PLAN</name>
<sequence length="99" mass="11355">MRCLEDNRKPTLDMLQGAVGWRLAPTVTCNKIHFRRMKIDILANIKLDQKKLQKQFPTISNGIYAAVNDITIGNELKIYAGPWWKDPAQIEFLKEIVAS</sequence>
<organism evidence="1 2">
    <name type="scientific">Gimesia maris</name>
    <dbReference type="NCBI Taxonomy" id="122"/>
    <lineage>
        <taxon>Bacteria</taxon>
        <taxon>Pseudomonadati</taxon>
        <taxon>Planctomycetota</taxon>
        <taxon>Planctomycetia</taxon>
        <taxon>Planctomycetales</taxon>
        <taxon>Planctomycetaceae</taxon>
        <taxon>Gimesia</taxon>
    </lineage>
</organism>
<dbReference type="EMBL" id="CP042910">
    <property type="protein sequence ID" value="QEG16965.1"/>
    <property type="molecule type" value="Genomic_DNA"/>
</dbReference>
<evidence type="ECO:0000313" key="2">
    <source>
        <dbReference type="Proteomes" id="UP000322887"/>
    </source>
</evidence>
<gene>
    <name evidence="1" type="ORF">GmarT_28360</name>
</gene>